<dbReference type="Proteomes" id="UP000619355">
    <property type="component" value="Unassembled WGS sequence"/>
</dbReference>
<comment type="caution">
    <text evidence="2">The sequence shown here is derived from an EMBL/GenBank/DDBJ whole genome shotgun (WGS) entry which is preliminary data.</text>
</comment>
<proteinExistence type="predicted"/>
<keyword evidence="3" id="KW-1185">Reference proteome</keyword>
<protein>
    <submittedName>
        <fullName evidence="2">Uncharacterized protein</fullName>
    </submittedName>
</protein>
<evidence type="ECO:0000256" key="1">
    <source>
        <dbReference type="SAM" id="MobiDB-lite"/>
    </source>
</evidence>
<evidence type="ECO:0000313" key="2">
    <source>
        <dbReference type="EMBL" id="GHG39915.1"/>
    </source>
</evidence>
<feature type="region of interest" description="Disordered" evidence="1">
    <location>
        <begin position="106"/>
        <end position="137"/>
    </location>
</feature>
<gene>
    <name evidence="2" type="ORF">GCM10018980_13760</name>
</gene>
<dbReference type="Pfam" id="PF26427">
    <property type="entry name" value="HR_L37"/>
    <property type="match status" value="1"/>
</dbReference>
<dbReference type="AlphaFoldDB" id="A0A919C2W3"/>
<name>A0A919C2W3_9ACTN</name>
<organism evidence="2 3">
    <name type="scientific">Streptomyces capoamus</name>
    <dbReference type="NCBI Taxonomy" id="68183"/>
    <lineage>
        <taxon>Bacteria</taxon>
        <taxon>Bacillati</taxon>
        <taxon>Actinomycetota</taxon>
        <taxon>Actinomycetes</taxon>
        <taxon>Kitasatosporales</taxon>
        <taxon>Streptomycetaceae</taxon>
        <taxon>Streptomyces</taxon>
    </lineage>
</organism>
<evidence type="ECO:0000313" key="3">
    <source>
        <dbReference type="Proteomes" id="UP000619355"/>
    </source>
</evidence>
<sequence>MTTVRGSGMPRSFRRPAHVRNDWVLSHPAIAPTAGARCPAGRPSSSRGLGRARRIARAAVPAPAVAGVRGDAVPSWTKRPRGLAWSGGGGGVTVLLSPGGADCSAHCPQEVPMSSKRRRKKKGRRKHAANHGRRPQC</sequence>
<reference evidence="3" key="1">
    <citation type="journal article" date="2019" name="Int. J. Syst. Evol. Microbiol.">
        <title>The Global Catalogue of Microorganisms (GCM) 10K type strain sequencing project: providing services to taxonomists for standard genome sequencing and annotation.</title>
        <authorList>
            <consortium name="The Broad Institute Genomics Platform"/>
            <consortium name="The Broad Institute Genome Sequencing Center for Infectious Disease"/>
            <person name="Wu L."/>
            <person name="Ma J."/>
        </authorList>
    </citation>
    <scope>NUCLEOTIDE SEQUENCE [LARGE SCALE GENOMIC DNA]</scope>
    <source>
        <strain evidence="3">JCM 4253</strain>
    </source>
</reference>
<feature type="compositionally biased region" description="Basic residues" evidence="1">
    <location>
        <begin position="115"/>
        <end position="137"/>
    </location>
</feature>
<dbReference type="EMBL" id="BNBF01000003">
    <property type="protein sequence ID" value="GHG39915.1"/>
    <property type="molecule type" value="Genomic_DNA"/>
</dbReference>
<accession>A0A919C2W3</accession>
<dbReference type="InterPro" id="IPR058090">
    <property type="entry name" value="bL37_actino"/>
</dbReference>